<dbReference type="KEGG" id="mfa:Mfla_1902"/>
<dbReference type="HOGENOM" id="CLU_089264_1_0_4"/>
<dbReference type="Pfam" id="PF10677">
    <property type="entry name" value="DUF2490"/>
    <property type="match status" value="1"/>
</dbReference>
<gene>
    <name evidence="2" type="ordered locus">Mfla_1902</name>
</gene>
<keyword evidence="3" id="KW-1185">Reference proteome</keyword>
<feature type="chain" id="PRO_5004189818" description="DUF2490 domain-containing protein" evidence="1">
    <location>
        <begin position="27"/>
        <end position="232"/>
    </location>
</feature>
<keyword evidence="1" id="KW-0732">Signal</keyword>
<dbReference type="RefSeq" id="WP_011480123.1">
    <property type="nucleotide sequence ID" value="NC_007947.1"/>
</dbReference>
<name>Q1H018_METFK</name>
<dbReference type="STRING" id="265072.Mfla_1902"/>
<dbReference type="Proteomes" id="UP000002440">
    <property type="component" value="Chromosome"/>
</dbReference>
<sequence>MTNMALSRYKWLLALFSLLATQIGNAAGVEEDGAIWFNVHMQGDLPAEHLHWSMDTNPRWRDEGGHLDQLYLRPSVFYKVNPKTSLWLGHDNIVRHSAGKSPSHEYRLWQQFQYQFDPVSEVTFTNRTRIEQRHREGYHGLGYRLRQMVKASTPLSSEHHLSLVASDELFINLNQTEWSGERGFDQNRLFVGLNWKFNQSSSIEAGYLNQFIHTQAVNRDNHVLATTLGISF</sequence>
<evidence type="ECO:0000313" key="2">
    <source>
        <dbReference type="EMBL" id="ABE50169.1"/>
    </source>
</evidence>
<feature type="signal peptide" evidence="1">
    <location>
        <begin position="1"/>
        <end position="26"/>
    </location>
</feature>
<reference evidence="2 3" key="1">
    <citation type="submission" date="2006-03" db="EMBL/GenBank/DDBJ databases">
        <title>Complete sequence of Methylobacillus flagellatus KT.</title>
        <authorList>
            <consortium name="US DOE Joint Genome Institute"/>
            <person name="Copeland A."/>
            <person name="Lucas S."/>
            <person name="Lapidus A."/>
            <person name="Barry K."/>
            <person name="Detter J.C."/>
            <person name="Glavina del Rio T."/>
            <person name="Hammon N."/>
            <person name="Israni S."/>
            <person name="Dalin E."/>
            <person name="Tice H."/>
            <person name="Pitluck S."/>
            <person name="Brettin T."/>
            <person name="Bruce D."/>
            <person name="Han C."/>
            <person name="Tapia R."/>
            <person name="Saunders E."/>
            <person name="Gilna P."/>
            <person name="Schmutz J."/>
            <person name="Larimer F."/>
            <person name="Land M."/>
            <person name="Kyrpides N."/>
            <person name="Anderson I."/>
            <person name="Richardson P."/>
        </authorList>
    </citation>
    <scope>NUCLEOTIDE SEQUENCE [LARGE SCALE GENOMIC DNA]</scope>
    <source>
        <strain evidence="3">KT / ATCC 51484 / DSM 6875</strain>
    </source>
</reference>
<dbReference type="InterPro" id="IPR019619">
    <property type="entry name" value="DUF2490"/>
</dbReference>
<proteinExistence type="predicted"/>
<evidence type="ECO:0008006" key="4">
    <source>
        <dbReference type="Google" id="ProtNLM"/>
    </source>
</evidence>
<protein>
    <recommendedName>
        <fullName evidence="4">DUF2490 domain-containing protein</fullName>
    </recommendedName>
</protein>
<organism evidence="2 3">
    <name type="scientific">Methylobacillus flagellatus (strain ATCC 51484 / DSM 6875 / VKM B-1610 / KT)</name>
    <dbReference type="NCBI Taxonomy" id="265072"/>
    <lineage>
        <taxon>Bacteria</taxon>
        <taxon>Pseudomonadati</taxon>
        <taxon>Pseudomonadota</taxon>
        <taxon>Betaproteobacteria</taxon>
        <taxon>Nitrosomonadales</taxon>
        <taxon>Methylophilaceae</taxon>
        <taxon>Methylobacillus</taxon>
    </lineage>
</organism>
<evidence type="ECO:0000313" key="3">
    <source>
        <dbReference type="Proteomes" id="UP000002440"/>
    </source>
</evidence>
<dbReference type="OrthoDB" id="5381041at2"/>
<dbReference type="AlphaFoldDB" id="Q1H018"/>
<evidence type="ECO:0000256" key="1">
    <source>
        <dbReference type="SAM" id="SignalP"/>
    </source>
</evidence>
<dbReference type="eggNOG" id="ENOG5032VR7">
    <property type="taxonomic scope" value="Bacteria"/>
</dbReference>
<dbReference type="EMBL" id="CP000284">
    <property type="protein sequence ID" value="ABE50169.1"/>
    <property type="molecule type" value="Genomic_DNA"/>
</dbReference>
<accession>Q1H018</accession>